<name>A0AA37IPX3_9BURK</name>
<sequence length="367" mass="40085">MNNRHRLAWIFSPFIWIVATALMLGNPVAAQADDDLLAIGDWADLSPDNPTSTSSTVRFLNVRSGKLVGSLPPGIGGLHGPNGILFDNNRLIVANQNGFLDSNGQIIEFGADVRPGTPLTPLHGDNSPLAPRGIILVPQSDGSRILYVADMGDVDIPGQLLAFRLDGRHTVSATRLKPDLSAIGITEKQFHPRGIVLGPDGYLYVSLRYLPEACGGSVIRFDLARRAFKDVLLSNPKDCSRNVNNLHRPEGLAFGPDGKLYVTSFQQSADDVDRILIIPVDERMSGHAGRSIDAIELDRNQPRASAQALIFGPRGYLYVAILQTGEVRKYDVVTKGYWLFAQPGTLKQPFYLSFTKSNPATLAYKER</sequence>
<evidence type="ECO:0000256" key="1">
    <source>
        <dbReference type="SAM" id="SignalP"/>
    </source>
</evidence>
<protein>
    <recommendedName>
        <fullName evidence="4">Gluconolactonase</fullName>
    </recommendedName>
</protein>
<dbReference type="SUPFAM" id="SSF63829">
    <property type="entry name" value="Calcium-dependent phosphotriesterase"/>
    <property type="match status" value="1"/>
</dbReference>
<feature type="chain" id="PRO_5041347434" description="Gluconolactonase" evidence="1">
    <location>
        <begin position="33"/>
        <end position="367"/>
    </location>
</feature>
<evidence type="ECO:0000313" key="3">
    <source>
        <dbReference type="Proteomes" id="UP001055111"/>
    </source>
</evidence>
<dbReference type="InterPro" id="IPR015943">
    <property type="entry name" value="WD40/YVTN_repeat-like_dom_sf"/>
</dbReference>
<evidence type="ECO:0008006" key="4">
    <source>
        <dbReference type="Google" id="ProtNLM"/>
    </source>
</evidence>
<reference evidence="2" key="1">
    <citation type="submission" date="2022-09" db="EMBL/GenBank/DDBJ databases">
        <title>Isolation and characterization of 3-chlorobenzoate degrading bacteria from soils in Shizuoka.</title>
        <authorList>
            <person name="Ifat A."/>
            <person name="Ogawa N."/>
            <person name="Kimbara K."/>
            <person name="Moriuchi R."/>
            <person name="Dohra H."/>
            <person name="Shintani M."/>
        </authorList>
    </citation>
    <scope>NUCLEOTIDE SEQUENCE</scope>
    <source>
        <strain evidence="2">19CS4-2</strain>
    </source>
</reference>
<dbReference type="Gene3D" id="2.120.10.30">
    <property type="entry name" value="TolB, C-terminal domain"/>
    <property type="match status" value="1"/>
</dbReference>
<feature type="signal peptide" evidence="1">
    <location>
        <begin position="1"/>
        <end position="32"/>
    </location>
</feature>
<proteinExistence type="predicted"/>
<gene>
    <name evidence="2" type="ORF">CBA19CS42_37785</name>
</gene>
<dbReference type="AlphaFoldDB" id="A0AA37IPX3"/>
<dbReference type="EMBL" id="BPUS01000036">
    <property type="protein sequence ID" value="GJH30395.1"/>
    <property type="molecule type" value="Genomic_DNA"/>
</dbReference>
<dbReference type="InterPro" id="IPR011042">
    <property type="entry name" value="6-blade_b-propeller_TolB-like"/>
</dbReference>
<dbReference type="Gene3D" id="2.130.10.10">
    <property type="entry name" value="YVTN repeat-like/Quinoprotein amine dehydrogenase"/>
    <property type="match status" value="1"/>
</dbReference>
<dbReference type="RefSeq" id="WP_238218041.1">
    <property type="nucleotide sequence ID" value="NZ_BPUS01000036.1"/>
</dbReference>
<comment type="caution">
    <text evidence="2">The sequence shown here is derived from an EMBL/GenBank/DDBJ whole genome shotgun (WGS) entry which is preliminary data.</text>
</comment>
<dbReference type="Proteomes" id="UP001055111">
    <property type="component" value="Unassembled WGS sequence"/>
</dbReference>
<organism evidence="2 3">
    <name type="scientific">Caballeronia novacaledonica</name>
    <dbReference type="NCBI Taxonomy" id="1544861"/>
    <lineage>
        <taxon>Bacteria</taxon>
        <taxon>Pseudomonadati</taxon>
        <taxon>Pseudomonadota</taxon>
        <taxon>Betaproteobacteria</taxon>
        <taxon>Burkholderiales</taxon>
        <taxon>Burkholderiaceae</taxon>
        <taxon>Caballeronia</taxon>
    </lineage>
</organism>
<accession>A0AA37IPX3</accession>
<keyword evidence="1" id="KW-0732">Signal</keyword>
<evidence type="ECO:0000313" key="2">
    <source>
        <dbReference type="EMBL" id="GJH30395.1"/>
    </source>
</evidence>